<dbReference type="Pfam" id="PF07876">
    <property type="entry name" value="Dabb"/>
    <property type="match status" value="1"/>
</dbReference>
<sequence>MIKHIVMWKLKDYAEGNDKQFNANEIKIRLEALKDKISEIGKIEVGINNNPANSYDVVLYSEFESYENLNIYQSHPSHIEVAAFVGAVKVDRTCVDYEA</sequence>
<evidence type="ECO:0000313" key="3">
    <source>
        <dbReference type="Proteomes" id="UP001057868"/>
    </source>
</evidence>
<reference evidence="2" key="1">
    <citation type="journal article" date="2023" name="Int. J. Syst. Evol. Microbiol.">
        <title>&lt;i&gt;Clostridium folliculivorans&lt;/i&gt; sp. nov., isolated from soil samples of an organic paddy in Japan.</title>
        <authorList>
            <person name="Tazawa J."/>
            <person name="Kobayashi H."/>
            <person name="Tanizawa Y."/>
            <person name="Uchino A."/>
            <person name="Tanaka F."/>
            <person name="Urashima Y."/>
            <person name="Miura S."/>
            <person name="Sakamoto M."/>
            <person name="Ohkuma M."/>
            <person name="Tohno M."/>
        </authorList>
    </citation>
    <scope>NUCLEOTIDE SEQUENCE</scope>
    <source>
        <strain evidence="2">D1-1</strain>
    </source>
</reference>
<dbReference type="AlphaFoldDB" id="A0A9W6D9Y1"/>
<dbReference type="PANTHER" id="PTHR37832:SF1">
    <property type="entry name" value="STRESS-RESPONSE A_B BARREL DOMAIN-CONTAINING PROTEIN"/>
    <property type="match status" value="1"/>
</dbReference>
<feature type="domain" description="Stress-response A/B barrel" evidence="1">
    <location>
        <begin position="2"/>
        <end position="97"/>
    </location>
</feature>
<dbReference type="RefSeq" id="WP_261851808.1">
    <property type="nucleotide sequence ID" value="NZ_BQXY01000002.1"/>
</dbReference>
<evidence type="ECO:0000259" key="1">
    <source>
        <dbReference type="PROSITE" id="PS51502"/>
    </source>
</evidence>
<dbReference type="PROSITE" id="PS51502">
    <property type="entry name" value="S_R_A_B_BARREL"/>
    <property type="match status" value="1"/>
</dbReference>
<dbReference type="PANTHER" id="PTHR37832">
    <property type="entry name" value="BLL2683 PROTEIN"/>
    <property type="match status" value="1"/>
</dbReference>
<dbReference type="SUPFAM" id="SSF54909">
    <property type="entry name" value="Dimeric alpha+beta barrel"/>
    <property type="match status" value="1"/>
</dbReference>
<accession>A0A9W6D9Y1</accession>
<dbReference type="EMBL" id="BQXY01000002">
    <property type="protein sequence ID" value="GKU24825.1"/>
    <property type="molecule type" value="Genomic_DNA"/>
</dbReference>
<comment type="caution">
    <text evidence="2">The sequence shown here is derived from an EMBL/GenBank/DDBJ whole genome shotgun (WGS) entry which is preliminary data.</text>
</comment>
<dbReference type="Proteomes" id="UP001057868">
    <property type="component" value="Unassembled WGS sequence"/>
</dbReference>
<keyword evidence="3" id="KW-1185">Reference proteome</keyword>
<proteinExistence type="predicted"/>
<evidence type="ECO:0000313" key="2">
    <source>
        <dbReference type="EMBL" id="GKU24825.1"/>
    </source>
</evidence>
<protein>
    <submittedName>
        <fullName evidence="2">Stress responsive protein</fullName>
    </submittedName>
</protein>
<dbReference type="InterPro" id="IPR013097">
    <property type="entry name" value="Dabb"/>
</dbReference>
<dbReference type="InterPro" id="IPR011008">
    <property type="entry name" value="Dimeric_a/b-barrel"/>
</dbReference>
<name>A0A9W6D9Y1_9CLOT</name>
<organism evidence="2 3">
    <name type="scientific">Clostridium folliculivorans</name>
    <dbReference type="NCBI Taxonomy" id="2886038"/>
    <lineage>
        <taxon>Bacteria</taxon>
        <taxon>Bacillati</taxon>
        <taxon>Bacillota</taxon>
        <taxon>Clostridia</taxon>
        <taxon>Eubacteriales</taxon>
        <taxon>Clostridiaceae</taxon>
        <taxon>Clostridium</taxon>
    </lineage>
</organism>
<dbReference type="SMART" id="SM00886">
    <property type="entry name" value="Dabb"/>
    <property type="match status" value="1"/>
</dbReference>
<gene>
    <name evidence="2" type="ORF">CFOLD11_16510</name>
</gene>
<dbReference type="Gene3D" id="3.30.70.100">
    <property type="match status" value="1"/>
</dbReference>